<evidence type="ECO:0000313" key="3">
    <source>
        <dbReference type="Proteomes" id="UP001153269"/>
    </source>
</evidence>
<proteinExistence type="predicted"/>
<dbReference type="Proteomes" id="UP001153269">
    <property type="component" value="Unassembled WGS sequence"/>
</dbReference>
<accession>A0A9N7TLR7</accession>
<organism evidence="2 3">
    <name type="scientific">Pleuronectes platessa</name>
    <name type="common">European plaice</name>
    <dbReference type="NCBI Taxonomy" id="8262"/>
    <lineage>
        <taxon>Eukaryota</taxon>
        <taxon>Metazoa</taxon>
        <taxon>Chordata</taxon>
        <taxon>Craniata</taxon>
        <taxon>Vertebrata</taxon>
        <taxon>Euteleostomi</taxon>
        <taxon>Actinopterygii</taxon>
        <taxon>Neopterygii</taxon>
        <taxon>Teleostei</taxon>
        <taxon>Neoteleostei</taxon>
        <taxon>Acanthomorphata</taxon>
        <taxon>Carangaria</taxon>
        <taxon>Pleuronectiformes</taxon>
        <taxon>Pleuronectoidei</taxon>
        <taxon>Pleuronectidae</taxon>
        <taxon>Pleuronectes</taxon>
    </lineage>
</organism>
<dbReference type="EMBL" id="CADEAL010000080">
    <property type="protein sequence ID" value="CAB1413983.1"/>
    <property type="molecule type" value="Genomic_DNA"/>
</dbReference>
<protein>
    <submittedName>
        <fullName evidence="2">Uncharacterized protein</fullName>
    </submittedName>
</protein>
<evidence type="ECO:0000313" key="2">
    <source>
        <dbReference type="EMBL" id="CAB1413983.1"/>
    </source>
</evidence>
<sequence length="73" mass="7972">HEDESVLPISSGNGLGVCYRVTLTPEGLGAENTRLNQGHSWSWAFRSQGIILPRQTLTDPPVEPVQEPGPLKH</sequence>
<name>A0A9N7TLR7_PLEPL</name>
<keyword evidence="3" id="KW-1185">Reference proteome</keyword>
<evidence type="ECO:0000256" key="1">
    <source>
        <dbReference type="SAM" id="MobiDB-lite"/>
    </source>
</evidence>
<reference evidence="2" key="1">
    <citation type="submission" date="2020-03" db="EMBL/GenBank/DDBJ databases">
        <authorList>
            <person name="Weist P."/>
        </authorList>
    </citation>
    <scope>NUCLEOTIDE SEQUENCE</scope>
</reference>
<comment type="caution">
    <text evidence="2">The sequence shown here is derived from an EMBL/GenBank/DDBJ whole genome shotgun (WGS) entry which is preliminary data.</text>
</comment>
<feature type="region of interest" description="Disordered" evidence="1">
    <location>
        <begin position="54"/>
        <end position="73"/>
    </location>
</feature>
<dbReference type="AlphaFoldDB" id="A0A9N7TLR7"/>
<feature type="non-terminal residue" evidence="2">
    <location>
        <position position="1"/>
    </location>
</feature>
<gene>
    <name evidence="2" type="ORF">PLEPLA_LOCUS1686</name>
</gene>